<dbReference type="InterPro" id="IPR011547">
    <property type="entry name" value="SLC26A/SulP_dom"/>
</dbReference>
<comment type="subcellular location">
    <subcellularLocation>
        <location evidence="1">Membrane</location>
        <topology evidence="1">Multi-pass membrane protein</topology>
    </subcellularLocation>
</comment>
<evidence type="ECO:0000256" key="2">
    <source>
        <dbReference type="ARBA" id="ARBA00022692"/>
    </source>
</evidence>
<feature type="transmembrane region" description="Helical" evidence="5">
    <location>
        <begin position="108"/>
        <end position="132"/>
    </location>
</feature>
<dbReference type="InterPro" id="IPR001902">
    <property type="entry name" value="SLC26A/SulP_fam"/>
</dbReference>
<organism evidence="7 8">
    <name type="scientific">Neonectria magnoliae</name>
    <dbReference type="NCBI Taxonomy" id="2732573"/>
    <lineage>
        <taxon>Eukaryota</taxon>
        <taxon>Fungi</taxon>
        <taxon>Dikarya</taxon>
        <taxon>Ascomycota</taxon>
        <taxon>Pezizomycotina</taxon>
        <taxon>Sordariomycetes</taxon>
        <taxon>Hypocreomycetidae</taxon>
        <taxon>Hypocreales</taxon>
        <taxon>Nectriaceae</taxon>
        <taxon>Neonectria</taxon>
    </lineage>
</organism>
<dbReference type="Pfam" id="PF00916">
    <property type="entry name" value="Sulfate_transp"/>
    <property type="match status" value="1"/>
</dbReference>
<evidence type="ECO:0000313" key="7">
    <source>
        <dbReference type="EMBL" id="KAK7427454.1"/>
    </source>
</evidence>
<feature type="domain" description="STAS" evidence="6">
    <location>
        <begin position="571"/>
        <end position="694"/>
    </location>
</feature>
<feature type="transmembrane region" description="Helical" evidence="5">
    <location>
        <begin position="283"/>
        <end position="305"/>
    </location>
</feature>
<proteinExistence type="predicted"/>
<feature type="transmembrane region" description="Helical" evidence="5">
    <location>
        <begin position="82"/>
        <end position="102"/>
    </location>
</feature>
<gene>
    <name evidence="7" type="ORF">QQZ08_006060</name>
</gene>
<dbReference type="EMBL" id="JAZAVK010000053">
    <property type="protein sequence ID" value="KAK7427454.1"/>
    <property type="molecule type" value="Genomic_DNA"/>
</dbReference>
<feature type="transmembrane region" description="Helical" evidence="5">
    <location>
        <begin position="418"/>
        <end position="438"/>
    </location>
</feature>
<keyword evidence="2 5" id="KW-0812">Transmembrane</keyword>
<dbReference type="InterPro" id="IPR002645">
    <property type="entry name" value="STAS_dom"/>
</dbReference>
<dbReference type="InterPro" id="IPR036513">
    <property type="entry name" value="STAS_dom_sf"/>
</dbReference>
<keyword evidence="4 5" id="KW-0472">Membrane</keyword>
<comment type="caution">
    <text evidence="7">The sequence shown here is derived from an EMBL/GenBank/DDBJ whole genome shotgun (WGS) entry which is preliminary data.</text>
</comment>
<evidence type="ECO:0000256" key="3">
    <source>
        <dbReference type="ARBA" id="ARBA00022989"/>
    </source>
</evidence>
<feature type="transmembrane region" description="Helical" evidence="5">
    <location>
        <begin position="252"/>
        <end position="271"/>
    </location>
</feature>
<dbReference type="Gene3D" id="3.30.750.24">
    <property type="entry name" value="STAS domain"/>
    <property type="match status" value="1"/>
</dbReference>
<feature type="transmembrane region" description="Helical" evidence="5">
    <location>
        <begin position="338"/>
        <end position="358"/>
    </location>
</feature>
<name>A0ABR1I2H2_9HYPO</name>
<feature type="transmembrane region" description="Helical" evidence="5">
    <location>
        <begin position="378"/>
        <end position="406"/>
    </location>
</feature>
<keyword evidence="8" id="KW-1185">Reference proteome</keyword>
<evidence type="ECO:0000256" key="1">
    <source>
        <dbReference type="ARBA" id="ARBA00004141"/>
    </source>
</evidence>
<dbReference type="CDD" id="cd07042">
    <property type="entry name" value="STAS_SulP_like_sulfate_transporter"/>
    <property type="match status" value="1"/>
</dbReference>
<dbReference type="PANTHER" id="PTHR11814">
    <property type="entry name" value="SULFATE TRANSPORTER"/>
    <property type="match status" value="1"/>
</dbReference>
<accession>A0ABR1I2H2</accession>
<protein>
    <recommendedName>
        <fullName evidence="6">STAS domain-containing protein</fullName>
    </recommendedName>
</protein>
<evidence type="ECO:0000256" key="4">
    <source>
        <dbReference type="ARBA" id="ARBA00023136"/>
    </source>
</evidence>
<evidence type="ECO:0000313" key="8">
    <source>
        <dbReference type="Proteomes" id="UP001498421"/>
    </source>
</evidence>
<evidence type="ECO:0000256" key="5">
    <source>
        <dbReference type="SAM" id="Phobius"/>
    </source>
</evidence>
<feature type="transmembrane region" description="Helical" evidence="5">
    <location>
        <begin position="171"/>
        <end position="193"/>
    </location>
</feature>
<reference evidence="7 8" key="1">
    <citation type="journal article" date="2025" name="Microbiol. Resour. Announc.">
        <title>Draft genome sequences for Neonectria magnoliae and Neonectria punicea, canker pathogens of Liriodendron tulipifera and Acer saccharum in West Virginia.</title>
        <authorList>
            <person name="Petronek H.M."/>
            <person name="Kasson M.T."/>
            <person name="Metheny A.M."/>
            <person name="Stauder C.M."/>
            <person name="Lovett B."/>
            <person name="Lynch S.C."/>
            <person name="Garnas J.R."/>
            <person name="Kasson L.R."/>
            <person name="Stajich J.E."/>
        </authorList>
    </citation>
    <scope>NUCLEOTIDE SEQUENCE [LARGE SCALE GENOMIC DNA]</scope>
    <source>
        <strain evidence="7 8">NRRL 64651</strain>
    </source>
</reference>
<sequence length="808" mass="89211">MATQKVSHFITNKVLGIDVEERYSRLPRDLGQRATKALAPANIYLEDEPSITEWFKELAPSKAGAVQYIRDLFPFATWITRYGLNWLVGDIIAGITIGLVVVPQAMAYALLAQLTPAHGLYTSFTGAVLYWVFGTSKDIVIGTTAVGSLLVGQVIGHVEGVSPGKYTNEEIAHALSMMSGAFLLFFGLFRLGWIIEFIPYIPISAFVTAASITIMSTQVPSALGIPDINTRESPYTVIINTLKSLPDSRLDAAIGITSIILLFAIRNLCSFMETRHPQMKRTWSYISSLRLTFVMILFTLISFLVNRGLPLDESKFKIVGKIEPGFQRAHVPMPSTDLLGVIMPQLPAVAIILIIEHIAIAKAMGRQYNYTINPSQEIVALGAANIFSPFMGGYVCTGSFGASAVLSKAGVKTPMAGVFSALVLVLALYVLTAVFYYIPKAALAGLIIHAVCNLVAPPRKLYTYWQLSPLETCIWLIGVVVAIFDSLEASIYVGTALSAALLLFRLARTRGKFLGRVRAQRVVDEKGKCGESSRGSNHFTLFNEKDTRDIFVPLDRKDASNPDIVVDSPYPGVFIYCFSEGYNYTNQAYHMDTLVQRVLDYTRRMSEEHYEKESDRPWNDPGPKKHDANSDHLPYLRAIVLDFSAVNNLDITCIQGLVDLRNYFDKYSAPDAVEWHFANVHNRWSRRALASAGFGFPTSQNAEALANWTPAYSIATTLVNTHRESDIEADANCGEDPVRWESSDSGEKETITSERLDAETIDTIPTSPSGHHVPMASIFSVDRPFFHIDLLDAVAAAVKDAENKDKNL</sequence>
<evidence type="ECO:0000259" key="6">
    <source>
        <dbReference type="PROSITE" id="PS50801"/>
    </source>
</evidence>
<keyword evidence="3 5" id="KW-1133">Transmembrane helix</keyword>
<feature type="transmembrane region" description="Helical" evidence="5">
    <location>
        <begin position="139"/>
        <end position="159"/>
    </location>
</feature>
<dbReference type="NCBIfam" id="TIGR00815">
    <property type="entry name" value="sulP"/>
    <property type="match status" value="1"/>
</dbReference>
<dbReference type="Proteomes" id="UP001498421">
    <property type="component" value="Unassembled WGS sequence"/>
</dbReference>
<dbReference type="PROSITE" id="PS50801">
    <property type="entry name" value="STAS"/>
    <property type="match status" value="1"/>
</dbReference>
<feature type="transmembrane region" description="Helical" evidence="5">
    <location>
        <begin position="200"/>
        <end position="219"/>
    </location>
</feature>